<dbReference type="CDD" id="cd00640">
    <property type="entry name" value="Trp-synth-beta_II"/>
    <property type="match status" value="1"/>
</dbReference>
<dbReference type="GO" id="GO:0030170">
    <property type="term" value="F:pyridoxal phosphate binding"/>
    <property type="evidence" value="ECO:0007669"/>
    <property type="project" value="InterPro"/>
</dbReference>
<dbReference type="NCBIfam" id="TIGR03528">
    <property type="entry name" value="2_3_DAP_am_ly"/>
    <property type="match status" value="1"/>
</dbReference>
<dbReference type="PANTHER" id="PTHR42937:SF1">
    <property type="entry name" value="DIAMINOPROPIONATE AMMONIA-LYASE"/>
    <property type="match status" value="1"/>
</dbReference>
<dbReference type="SUPFAM" id="SSF53686">
    <property type="entry name" value="Tryptophan synthase beta subunit-like PLP-dependent enzymes"/>
    <property type="match status" value="1"/>
</dbReference>
<dbReference type="Pfam" id="PF00291">
    <property type="entry name" value="PALP"/>
    <property type="match status" value="1"/>
</dbReference>
<protein>
    <submittedName>
        <fullName evidence="4">Diaminopropionate ammonia-lyase</fullName>
        <ecNumber evidence="4">4.3.1.15</ecNumber>
    </submittedName>
</protein>
<dbReference type="InterPro" id="IPR036052">
    <property type="entry name" value="TrpB-like_PALP_sf"/>
</dbReference>
<evidence type="ECO:0000313" key="4">
    <source>
        <dbReference type="EMBL" id="HIQ62276.1"/>
    </source>
</evidence>
<accession>A0A9D0YU26</accession>
<dbReference type="Proteomes" id="UP000886819">
    <property type="component" value="Unassembled WGS sequence"/>
</dbReference>
<dbReference type="AlphaFoldDB" id="A0A9D0YU26"/>
<evidence type="ECO:0000259" key="3">
    <source>
        <dbReference type="Pfam" id="PF00291"/>
    </source>
</evidence>
<gene>
    <name evidence="4" type="primary">dpaL</name>
    <name evidence="4" type="ORF">IAA66_01655</name>
</gene>
<comment type="cofactor">
    <cofactor evidence="1">
        <name>pyridoxal 5'-phosphate</name>
        <dbReference type="ChEBI" id="CHEBI:597326"/>
    </cofactor>
</comment>
<dbReference type="InterPro" id="IPR019871">
    <property type="entry name" value="DiNH2propionate_NH3-lyase_sub"/>
</dbReference>
<dbReference type="EC" id="4.3.1.15" evidence="4"/>
<organism evidence="4 5">
    <name type="scientific">Candidatus Avichristensenella intestinipullorum</name>
    <dbReference type="NCBI Taxonomy" id="2840693"/>
    <lineage>
        <taxon>Bacteria</taxon>
        <taxon>Bacillati</taxon>
        <taxon>Bacillota</taxon>
        <taxon>Clostridia</taxon>
        <taxon>Candidatus Avichristensenella</taxon>
    </lineage>
</organism>
<proteinExistence type="predicted"/>
<evidence type="ECO:0000313" key="5">
    <source>
        <dbReference type="Proteomes" id="UP000886819"/>
    </source>
</evidence>
<dbReference type="EMBL" id="DVFI01000025">
    <property type="protein sequence ID" value="HIQ62276.1"/>
    <property type="molecule type" value="Genomic_DNA"/>
</dbReference>
<dbReference type="NCBIfam" id="TIGR01747">
    <property type="entry name" value="diampropi_NH3ly"/>
    <property type="match status" value="1"/>
</dbReference>
<reference evidence="4" key="2">
    <citation type="journal article" date="2021" name="PeerJ">
        <title>Extensive microbial diversity within the chicken gut microbiome revealed by metagenomics and culture.</title>
        <authorList>
            <person name="Gilroy R."/>
            <person name="Ravi A."/>
            <person name="Getino M."/>
            <person name="Pursley I."/>
            <person name="Horton D.L."/>
            <person name="Alikhan N.F."/>
            <person name="Baker D."/>
            <person name="Gharbi K."/>
            <person name="Hall N."/>
            <person name="Watson M."/>
            <person name="Adriaenssens E.M."/>
            <person name="Foster-Nyarko E."/>
            <person name="Jarju S."/>
            <person name="Secka A."/>
            <person name="Antonio M."/>
            <person name="Oren A."/>
            <person name="Chaudhuri R.R."/>
            <person name="La Ragione R."/>
            <person name="Hildebrand F."/>
            <person name="Pallen M.J."/>
        </authorList>
    </citation>
    <scope>NUCLEOTIDE SEQUENCE</scope>
    <source>
        <strain evidence="4">ChiHile30-977</strain>
    </source>
</reference>
<dbReference type="NCBIfam" id="NF006058">
    <property type="entry name" value="PRK08206.1"/>
    <property type="match status" value="1"/>
</dbReference>
<sequence>MHSIQWTVNHMPATDDRWLAALSPAEAERARAFHRSFPMYAPTPLVRLDALARRLRLGAVYVKDESRRFGLNAFKVLGGSYAIARHIAAALGRDISQMSHAALLSDAVREALGQTTFFTATDGNHGRGVAWAARELGQKAVVFMPRGTKPVRMQNIRALGAKVTIEYVNYDACVRMADEHASRTPGGVLVQDTAWPGYEQMPLWVMQGYGTMAAEAAEQMGRRPTHIFLQAGVGSMPGAVQGYFAGLYPENPPRVTVVEASAAACLYESARAGDGRPRSVGGDLATMMAGLACGVPNPIAFDVLKNHAFAFAACPDWVGAMGMRVLGAPLEEDGRVISGESGAAGLGLLYALMTGRAEGLREALGLDETSVVLLFSTEGDTDPDNYRRVVWDGAEGL</sequence>
<reference evidence="4" key="1">
    <citation type="submission" date="2020-10" db="EMBL/GenBank/DDBJ databases">
        <authorList>
            <person name="Gilroy R."/>
        </authorList>
    </citation>
    <scope>NUCLEOTIDE SEQUENCE</scope>
    <source>
        <strain evidence="4">ChiHile30-977</strain>
    </source>
</reference>
<dbReference type="PANTHER" id="PTHR42937">
    <property type="match status" value="1"/>
</dbReference>
<comment type="caution">
    <text evidence="4">The sequence shown here is derived from an EMBL/GenBank/DDBJ whole genome shotgun (WGS) entry which is preliminary data.</text>
</comment>
<name>A0A9D0YU26_9FIRM</name>
<feature type="domain" description="Tryptophan synthase beta chain-like PALP" evidence="3">
    <location>
        <begin position="40"/>
        <end position="349"/>
    </location>
</feature>
<keyword evidence="4" id="KW-0456">Lyase</keyword>
<dbReference type="InterPro" id="IPR010081">
    <property type="entry name" value="DiNH2opropionate_NH3_lyase"/>
</dbReference>
<dbReference type="Gene3D" id="3.40.50.1100">
    <property type="match status" value="2"/>
</dbReference>
<evidence type="ECO:0000256" key="2">
    <source>
        <dbReference type="ARBA" id="ARBA00022898"/>
    </source>
</evidence>
<dbReference type="GO" id="GO:0008838">
    <property type="term" value="F:diaminopropionate ammonia-lyase activity"/>
    <property type="evidence" value="ECO:0007669"/>
    <property type="project" value="UniProtKB-EC"/>
</dbReference>
<evidence type="ECO:0000256" key="1">
    <source>
        <dbReference type="ARBA" id="ARBA00001933"/>
    </source>
</evidence>
<dbReference type="GO" id="GO:1901605">
    <property type="term" value="P:alpha-amino acid metabolic process"/>
    <property type="evidence" value="ECO:0007669"/>
    <property type="project" value="UniProtKB-ARBA"/>
</dbReference>
<keyword evidence="2" id="KW-0663">Pyridoxal phosphate</keyword>
<dbReference type="InterPro" id="IPR001926">
    <property type="entry name" value="TrpB-like_PALP"/>
</dbReference>